<dbReference type="AlphaFoldDB" id="A0A9P6NJR0"/>
<evidence type="ECO:0000256" key="1">
    <source>
        <dbReference type="SAM" id="MobiDB-lite"/>
    </source>
</evidence>
<feature type="non-terminal residue" evidence="2">
    <location>
        <position position="103"/>
    </location>
</feature>
<feature type="compositionally biased region" description="Polar residues" evidence="1">
    <location>
        <begin position="54"/>
        <end position="97"/>
    </location>
</feature>
<dbReference type="EMBL" id="MU167288">
    <property type="protein sequence ID" value="KAG0144830.1"/>
    <property type="molecule type" value="Genomic_DNA"/>
</dbReference>
<evidence type="ECO:0000313" key="3">
    <source>
        <dbReference type="Proteomes" id="UP000886653"/>
    </source>
</evidence>
<feature type="region of interest" description="Disordered" evidence="1">
    <location>
        <begin position="1"/>
        <end position="103"/>
    </location>
</feature>
<accession>A0A9P6NJR0</accession>
<feature type="compositionally biased region" description="Polar residues" evidence="1">
    <location>
        <begin position="27"/>
        <end position="37"/>
    </location>
</feature>
<name>A0A9P6NJR0_9BASI</name>
<gene>
    <name evidence="2" type="ORF">CROQUDRAFT_659521</name>
</gene>
<dbReference type="Proteomes" id="UP000886653">
    <property type="component" value="Unassembled WGS sequence"/>
</dbReference>
<proteinExistence type="predicted"/>
<protein>
    <submittedName>
        <fullName evidence="2">Uncharacterized protein</fullName>
    </submittedName>
</protein>
<comment type="caution">
    <text evidence="2">The sequence shown here is derived from an EMBL/GenBank/DDBJ whole genome shotgun (WGS) entry which is preliminary data.</text>
</comment>
<feature type="compositionally biased region" description="Low complexity" evidence="1">
    <location>
        <begin position="40"/>
        <end position="53"/>
    </location>
</feature>
<sequence length="103" mass="10953">MDCDQTISHPSSPPTSSTPTVIPSDSQLSSPTISDCFSDTEITPTINPTTHIHSNSSNTLDQGSMSQPTEVSTSTPAPQISMSQSNYSSIPKLSSGNFHAWRL</sequence>
<keyword evidence="3" id="KW-1185">Reference proteome</keyword>
<feature type="compositionally biased region" description="Low complexity" evidence="1">
    <location>
        <begin position="1"/>
        <end position="26"/>
    </location>
</feature>
<evidence type="ECO:0000313" key="2">
    <source>
        <dbReference type="EMBL" id="KAG0144830.1"/>
    </source>
</evidence>
<organism evidence="2 3">
    <name type="scientific">Cronartium quercuum f. sp. fusiforme G11</name>
    <dbReference type="NCBI Taxonomy" id="708437"/>
    <lineage>
        <taxon>Eukaryota</taxon>
        <taxon>Fungi</taxon>
        <taxon>Dikarya</taxon>
        <taxon>Basidiomycota</taxon>
        <taxon>Pucciniomycotina</taxon>
        <taxon>Pucciniomycetes</taxon>
        <taxon>Pucciniales</taxon>
        <taxon>Coleosporiaceae</taxon>
        <taxon>Cronartium</taxon>
    </lineage>
</organism>
<reference evidence="2" key="1">
    <citation type="submission" date="2013-11" db="EMBL/GenBank/DDBJ databases">
        <title>Genome sequence of the fusiform rust pathogen reveals effectors for host alternation and coevolution with pine.</title>
        <authorList>
            <consortium name="DOE Joint Genome Institute"/>
            <person name="Smith K."/>
            <person name="Pendleton A."/>
            <person name="Kubisiak T."/>
            <person name="Anderson C."/>
            <person name="Salamov A."/>
            <person name="Aerts A."/>
            <person name="Riley R."/>
            <person name="Clum A."/>
            <person name="Lindquist E."/>
            <person name="Ence D."/>
            <person name="Campbell M."/>
            <person name="Kronenberg Z."/>
            <person name="Feau N."/>
            <person name="Dhillon B."/>
            <person name="Hamelin R."/>
            <person name="Burleigh J."/>
            <person name="Smith J."/>
            <person name="Yandell M."/>
            <person name="Nelson C."/>
            <person name="Grigoriev I."/>
            <person name="Davis J."/>
        </authorList>
    </citation>
    <scope>NUCLEOTIDE SEQUENCE</scope>
    <source>
        <strain evidence="2">G11</strain>
    </source>
</reference>